<proteinExistence type="predicted"/>
<evidence type="ECO:0000256" key="2">
    <source>
        <dbReference type="SAM" id="Phobius"/>
    </source>
</evidence>
<protein>
    <recommendedName>
        <fullName evidence="5">Type 4 fimbrial biogenesis protein PilX N-terminal domain-containing protein</fullName>
    </recommendedName>
</protein>
<comment type="caution">
    <text evidence="3">The sequence shown here is derived from an EMBL/GenBank/DDBJ whole genome shotgun (WGS) entry which is preliminary data.</text>
</comment>
<feature type="transmembrane region" description="Helical" evidence="2">
    <location>
        <begin position="12"/>
        <end position="34"/>
    </location>
</feature>
<evidence type="ECO:0000256" key="1">
    <source>
        <dbReference type="SAM" id="MobiDB-lite"/>
    </source>
</evidence>
<feature type="region of interest" description="Disordered" evidence="1">
    <location>
        <begin position="510"/>
        <end position="535"/>
    </location>
</feature>
<gene>
    <name evidence="3" type="ORF">CD31_20290</name>
</gene>
<accession>A0ABR4XW99</accession>
<feature type="compositionally biased region" description="Basic and acidic residues" evidence="1">
    <location>
        <begin position="519"/>
        <end position="535"/>
    </location>
</feature>
<keyword evidence="4" id="KW-1185">Reference proteome</keyword>
<evidence type="ECO:0000313" key="3">
    <source>
        <dbReference type="EMBL" id="KGR81291.1"/>
    </source>
</evidence>
<evidence type="ECO:0000313" key="4">
    <source>
        <dbReference type="Proteomes" id="UP000030487"/>
    </source>
</evidence>
<keyword evidence="2" id="KW-0472">Membrane</keyword>
<dbReference type="EMBL" id="JPVR01000080">
    <property type="protein sequence ID" value="KGR81291.1"/>
    <property type="molecule type" value="Genomic_DNA"/>
</dbReference>
<keyword evidence="2" id="KW-0812">Transmembrane</keyword>
<organism evidence="3 4">
    <name type="scientific">Lysinibacillus boronitolerans JCM 21713 = 10a = NBRC 103108</name>
    <dbReference type="NCBI Taxonomy" id="1294264"/>
    <lineage>
        <taxon>Bacteria</taxon>
        <taxon>Bacillati</taxon>
        <taxon>Bacillota</taxon>
        <taxon>Bacilli</taxon>
        <taxon>Bacillales</taxon>
        <taxon>Bacillaceae</taxon>
        <taxon>Lysinibacillus</taxon>
    </lineage>
</organism>
<keyword evidence="2" id="KW-1133">Transmembrane helix</keyword>
<dbReference type="RefSeq" id="WP_036080222.1">
    <property type="nucleotide sequence ID" value="NZ_AVCW01000002.1"/>
</dbReference>
<evidence type="ECO:0008006" key="5">
    <source>
        <dbReference type="Google" id="ProtNLM"/>
    </source>
</evidence>
<sequence>MKRKYLQKNSHGYTFMIALFVIVLIAVLGLGLMLTTSNTLNITKHERNDQSIFYIAEAGLNVEKKAVYTLVNNAYDFTRNKHKQTKKEDRDKIDFVRIFIEQINDGLPDQPVSNSSFEPQFNHQPEACVRVTMESESPLAIKIESTGFLNSSEKPIEIDKECTERISKHHRVVEQILEVDVNLKFLTDTDNGDGDKPVFELPNLAVQTSGDISLIGSAAIYGSVATSNGSVFLNNGNGNITEKIGVDANKLYTPDWGPGPNKWTTIKNNVVPVKVTEIPLPPFPIDEFNSSSALPEPAPLNMRNKQIISNGNFTLVDGSKDGNKSNVYPLNFTQEIKFKSFKVSNDNLLELNIGSNNVNLFVDTFTLAQGHLNIVGSGTLNIFVKNSLEITNGSKVNLTGNTNQLNFYYAGSNPINLTNSDVKINGSLNVQSANLSLGGSLGFQGNIISGGSEIVINGHSNSNSQFILAPNANVIVGNSGSIKGVIIGKSLSGSGNAKIYYNDDFVVPPPFPPSTSKPDYSDPEHLITEESMVEK</sequence>
<name>A0ABR4XW99_9BACI</name>
<dbReference type="Proteomes" id="UP000030487">
    <property type="component" value="Unassembled WGS sequence"/>
</dbReference>
<reference evidence="3 4" key="1">
    <citation type="submission" date="2014-02" db="EMBL/GenBank/DDBJ databases">
        <title>Draft genome sequence of Lysinibacillus boronitolerans NBRC 103108.</title>
        <authorList>
            <person name="Zhang F."/>
            <person name="Wang G."/>
            <person name="Zhang L."/>
        </authorList>
    </citation>
    <scope>NUCLEOTIDE SEQUENCE [LARGE SCALE GENOMIC DNA]</scope>
    <source>
        <strain evidence="3 4">NBRC 103108</strain>
    </source>
</reference>